<feature type="region of interest" description="Disordered" evidence="1">
    <location>
        <begin position="618"/>
        <end position="646"/>
    </location>
</feature>
<feature type="compositionally biased region" description="Basic and acidic residues" evidence="1">
    <location>
        <begin position="431"/>
        <end position="448"/>
    </location>
</feature>
<dbReference type="SUPFAM" id="SSF69322">
    <property type="entry name" value="Tricorn protease domain 2"/>
    <property type="match status" value="1"/>
</dbReference>
<sequence length="903" mass="101094">MSHRLLASVWDGLQNRNDVVNILQEIIGQHTLELLHTKTFNAESLRPVLWIKTIFDLQRTYLQATGGAHDCPVPGLLPTELVFSSLMYLLHVKSKLFPPDQPADEGRNTQRLLLVHTLLSGTRLLLLRNEQLALEKLKRLERAMEAVWYEHKDLPEREHFIIFELLPEALDTESPTENQAGDDYAATLRQFGVPPFQEGLYPLCVRPIKLCSLTFSNISQGSPDWLSWYWVLFDALWASESALVQAHVDQYNEPSSPVSPNTQNPNVITQLQNARRNIIAAVFRAPKPSEVLPGACILESLNATVLGWHEEAEPYRQQVSEKQILEFNFALHSFVAWMSERNTRAQQLNLCPKCGPLTQQQSARTVHRSEPLNSPTSPSQDLLETPSSSDAASLSQTTNTSESLSSTTAGISLPTLTSGDTDQSTVISRETLSRSRSDETSSSKETKDSWNVRALTIRRALKPSKEKLAKEETCRPSSFCFSSSGRSLIIWGGNSCGFMRIGLSPTNAGVVDGAAKWELDCIKAVACGDERCVAIASHQERFVLVSFYGRHPLPEAQVDLDIPLRHYTDSCIVVSKNDYLVALAVNDSVHLYRLSRGNITRVVITDQTHFYQHLASQRRFSDGTSPQALSSREDAQEAQNESTVVERRISFSPSSEKLIICTQLSDHYCYIDVYNCESDPCITITRNPHSFKLPPWTTNDGGFTNIFYDDIHHLALLTAFISKGYQSLICMDTNEVLEAGSFFSKVVHAAQSPSGSTFIIANGMSEIIHLNVKPNRTLSPRKLKKAGAKISSSAFRPNNMVLSMPDEGTVFAFWVKDLKFILRTMKIAEGESYTDLDLRPHVDRLHSDRSPPIILSNRVIAPTTLYGEPAMLHNESVVRMLHGDHIVELPTNHPREKVKQRLV</sequence>
<protein>
    <submittedName>
        <fullName evidence="2">Uncharacterized protein</fullName>
    </submittedName>
</protein>
<evidence type="ECO:0000313" key="2">
    <source>
        <dbReference type="EMBL" id="KAF2436818.1"/>
    </source>
</evidence>
<name>A0A9P4P4Y2_9PEZI</name>
<organism evidence="2 3">
    <name type="scientific">Tothia fuscella</name>
    <dbReference type="NCBI Taxonomy" id="1048955"/>
    <lineage>
        <taxon>Eukaryota</taxon>
        <taxon>Fungi</taxon>
        <taxon>Dikarya</taxon>
        <taxon>Ascomycota</taxon>
        <taxon>Pezizomycotina</taxon>
        <taxon>Dothideomycetes</taxon>
        <taxon>Pleosporomycetidae</taxon>
        <taxon>Venturiales</taxon>
        <taxon>Cylindrosympodiaceae</taxon>
        <taxon>Tothia</taxon>
    </lineage>
</organism>
<reference evidence="2" key="1">
    <citation type="journal article" date="2020" name="Stud. Mycol.">
        <title>101 Dothideomycetes genomes: a test case for predicting lifestyles and emergence of pathogens.</title>
        <authorList>
            <person name="Haridas S."/>
            <person name="Albert R."/>
            <person name="Binder M."/>
            <person name="Bloem J."/>
            <person name="Labutti K."/>
            <person name="Salamov A."/>
            <person name="Andreopoulos B."/>
            <person name="Baker S."/>
            <person name="Barry K."/>
            <person name="Bills G."/>
            <person name="Bluhm B."/>
            <person name="Cannon C."/>
            <person name="Castanera R."/>
            <person name="Culley D."/>
            <person name="Daum C."/>
            <person name="Ezra D."/>
            <person name="Gonzalez J."/>
            <person name="Henrissat B."/>
            <person name="Kuo A."/>
            <person name="Liang C."/>
            <person name="Lipzen A."/>
            <person name="Lutzoni F."/>
            <person name="Magnuson J."/>
            <person name="Mondo S."/>
            <person name="Nolan M."/>
            <person name="Ohm R."/>
            <person name="Pangilinan J."/>
            <person name="Park H.-J."/>
            <person name="Ramirez L."/>
            <person name="Alfaro M."/>
            <person name="Sun H."/>
            <person name="Tritt A."/>
            <person name="Yoshinaga Y."/>
            <person name="Zwiers L.-H."/>
            <person name="Turgeon B."/>
            <person name="Goodwin S."/>
            <person name="Spatafora J."/>
            <person name="Crous P."/>
            <person name="Grigoriev I."/>
        </authorList>
    </citation>
    <scope>NUCLEOTIDE SEQUENCE</scope>
    <source>
        <strain evidence="2">CBS 130266</strain>
    </source>
</reference>
<dbReference type="EMBL" id="MU007009">
    <property type="protein sequence ID" value="KAF2436818.1"/>
    <property type="molecule type" value="Genomic_DNA"/>
</dbReference>
<accession>A0A9P4P4Y2</accession>
<evidence type="ECO:0000256" key="1">
    <source>
        <dbReference type="SAM" id="MobiDB-lite"/>
    </source>
</evidence>
<dbReference type="AlphaFoldDB" id="A0A9P4P4Y2"/>
<feature type="compositionally biased region" description="Polar residues" evidence="1">
    <location>
        <begin position="414"/>
        <end position="427"/>
    </location>
</feature>
<comment type="caution">
    <text evidence="2">The sequence shown here is derived from an EMBL/GenBank/DDBJ whole genome shotgun (WGS) entry which is preliminary data.</text>
</comment>
<proteinExistence type="predicted"/>
<dbReference type="Proteomes" id="UP000800235">
    <property type="component" value="Unassembled WGS sequence"/>
</dbReference>
<feature type="compositionally biased region" description="Polar residues" evidence="1">
    <location>
        <begin position="371"/>
        <end position="392"/>
    </location>
</feature>
<evidence type="ECO:0000313" key="3">
    <source>
        <dbReference type="Proteomes" id="UP000800235"/>
    </source>
</evidence>
<dbReference type="OrthoDB" id="5411560at2759"/>
<gene>
    <name evidence="2" type="ORF">EJ08DRAFT_3976</name>
</gene>
<keyword evidence="3" id="KW-1185">Reference proteome</keyword>
<feature type="compositionally biased region" description="Low complexity" evidence="1">
    <location>
        <begin position="393"/>
        <end position="408"/>
    </location>
</feature>
<feature type="region of interest" description="Disordered" evidence="1">
    <location>
        <begin position="361"/>
        <end position="448"/>
    </location>
</feature>